<evidence type="ECO:0000256" key="4">
    <source>
        <dbReference type="ARBA" id="ARBA00022741"/>
    </source>
</evidence>
<keyword evidence="4 9" id="KW-0547">Nucleotide-binding</keyword>
<dbReference type="InterPro" id="IPR036144">
    <property type="entry name" value="RibA-like_sf"/>
</dbReference>
<evidence type="ECO:0000256" key="8">
    <source>
        <dbReference type="ARBA" id="ARBA00049295"/>
    </source>
</evidence>
<feature type="binding site" evidence="9">
    <location>
        <position position="52"/>
    </location>
    <ligand>
        <name>Zn(2+)</name>
        <dbReference type="ChEBI" id="CHEBI:29105"/>
        <note>catalytic</note>
    </ligand>
</feature>
<comment type="caution">
    <text evidence="11">The sequence shown here is derived from an EMBL/GenBank/DDBJ whole genome shotgun (WGS) entry which is preliminary data.</text>
</comment>
<feature type="binding site" evidence="9">
    <location>
        <position position="65"/>
    </location>
    <ligand>
        <name>Zn(2+)</name>
        <dbReference type="ChEBI" id="CHEBI:29105"/>
        <note>catalytic</note>
    </ligand>
</feature>
<dbReference type="PANTHER" id="PTHR21327">
    <property type="entry name" value="GTP CYCLOHYDROLASE II-RELATED"/>
    <property type="match status" value="1"/>
</dbReference>
<dbReference type="InterPro" id="IPR000926">
    <property type="entry name" value="RibA"/>
</dbReference>
<evidence type="ECO:0000256" key="1">
    <source>
        <dbReference type="ARBA" id="ARBA00004853"/>
    </source>
</evidence>
<evidence type="ECO:0000256" key="7">
    <source>
        <dbReference type="ARBA" id="ARBA00023134"/>
    </source>
</evidence>
<feature type="binding site" evidence="9">
    <location>
        <position position="146"/>
    </location>
    <ligand>
        <name>GTP</name>
        <dbReference type="ChEBI" id="CHEBI:37565"/>
    </ligand>
</feature>
<keyword evidence="5 9" id="KW-0378">Hydrolase</keyword>
<dbReference type="SUPFAM" id="SSF142695">
    <property type="entry name" value="RibA-like"/>
    <property type="match status" value="1"/>
</dbReference>
<comment type="cofactor">
    <cofactor evidence="9">
        <name>Zn(2+)</name>
        <dbReference type="ChEBI" id="CHEBI:29105"/>
    </cofactor>
    <text evidence="9">Binds 1 zinc ion per subunit.</text>
</comment>
<reference evidence="11" key="1">
    <citation type="submission" date="2023-06" db="EMBL/GenBank/DDBJ databases">
        <title>Genomic of Agaribacillus aureum.</title>
        <authorList>
            <person name="Wang G."/>
        </authorList>
    </citation>
    <scope>NUCLEOTIDE SEQUENCE</scope>
    <source>
        <strain evidence="11">BMA12</strain>
    </source>
</reference>
<evidence type="ECO:0000313" key="11">
    <source>
        <dbReference type="EMBL" id="MDN5212020.1"/>
    </source>
</evidence>
<organism evidence="11 12">
    <name type="scientific">Agaribacillus aureus</name>
    <dbReference type="NCBI Taxonomy" id="3051825"/>
    <lineage>
        <taxon>Bacteria</taxon>
        <taxon>Pseudomonadati</taxon>
        <taxon>Bacteroidota</taxon>
        <taxon>Cytophagia</taxon>
        <taxon>Cytophagales</taxon>
        <taxon>Splendidivirgaceae</taxon>
        <taxon>Agaribacillus</taxon>
    </lineage>
</organism>
<dbReference type="NCBIfam" id="TIGR00505">
    <property type="entry name" value="ribA"/>
    <property type="match status" value="1"/>
</dbReference>
<protein>
    <recommendedName>
        <fullName evidence="9">GTP cyclohydrolase-2</fullName>
        <ecNumber evidence="9">3.5.4.25</ecNumber>
    </recommendedName>
    <alternativeName>
        <fullName evidence="9">GTP cyclohydrolase II</fullName>
    </alternativeName>
</protein>
<comment type="pathway">
    <text evidence="1 9">Cofactor biosynthesis; riboflavin biosynthesis; 5-amino-6-(D-ribitylamino)uracil from GTP: step 1/4.</text>
</comment>
<dbReference type="EMBL" id="JAUJEB010000001">
    <property type="protein sequence ID" value="MDN5212020.1"/>
    <property type="molecule type" value="Genomic_DNA"/>
</dbReference>
<dbReference type="Pfam" id="PF00925">
    <property type="entry name" value="GTP_cyclohydro2"/>
    <property type="match status" value="1"/>
</dbReference>
<sequence length="196" mass="22762">MKSLVKSKLPTKRGPFEMYAYKSEFYHFPHIALVNGPVNRDTIQTVRIHSECMTGDVFGSMRCECGEQLDFAMNWFGEKGGILIYLRQEGRGIGLVNKMHSYNLQDQGYNTREANEMLGFHQDARDYKEAIKILKDLGVYKIRLMTNNPKKIMGFQDSGIQVVERIPIEMEPRVENINYLKTKKWEMGHIFDSLDL</sequence>
<feature type="binding site" evidence="9">
    <location>
        <begin position="89"/>
        <end position="91"/>
    </location>
    <ligand>
        <name>GTP</name>
        <dbReference type="ChEBI" id="CHEBI:37565"/>
    </ligand>
</feature>
<keyword evidence="3 9" id="KW-0479">Metal-binding</keyword>
<dbReference type="CDD" id="cd00641">
    <property type="entry name" value="GTP_cyclohydro2"/>
    <property type="match status" value="1"/>
</dbReference>
<dbReference type="Gene3D" id="3.40.50.10990">
    <property type="entry name" value="GTP cyclohydrolase II"/>
    <property type="match status" value="1"/>
</dbReference>
<evidence type="ECO:0000256" key="3">
    <source>
        <dbReference type="ARBA" id="ARBA00022723"/>
    </source>
</evidence>
<feature type="binding site" evidence="9">
    <location>
        <position position="151"/>
    </location>
    <ligand>
        <name>GTP</name>
        <dbReference type="ChEBI" id="CHEBI:37565"/>
    </ligand>
</feature>
<evidence type="ECO:0000259" key="10">
    <source>
        <dbReference type="Pfam" id="PF00925"/>
    </source>
</evidence>
<keyword evidence="2 9" id="KW-0686">Riboflavin biosynthesis</keyword>
<feature type="binding site" evidence="9">
    <location>
        <position position="111"/>
    </location>
    <ligand>
        <name>GTP</name>
        <dbReference type="ChEBI" id="CHEBI:37565"/>
    </ligand>
</feature>
<evidence type="ECO:0000313" key="12">
    <source>
        <dbReference type="Proteomes" id="UP001172083"/>
    </source>
</evidence>
<feature type="binding site" evidence="9">
    <location>
        <position position="63"/>
    </location>
    <ligand>
        <name>Zn(2+)</name>
        <dbReference type="ChEBI" id="CHEBI:29105"/>
        <note>catalytic</note>
    </ligand>
</feature>
<dbReference type="InterPro" id="IPR032677">
    <property type="entry name" value="GTP_cyclohydro_II"/>
</dbReference>
<comment type="catalytic activity">
    <reaction evidence="8 9">
        <text>GTP + 4 H2O = 2,5-diamino-6-hydroxy-4-(5-phosphoribosylamino)-pyrimidine + formate + 2 phosphate + 3 H(+)</text>
        <dbReference type="Rhea" id="RHEA:23704"/>
        <dbReference type="ChEBI" id="CHEBI:15377"/>
        <dbReference type="ChEBI" id="CHEBI:15378"/>
        <dbReference type="ChEBI" id="CHEBI:15740"/>
        <dbReference type="ChEBI" id="CHEBI:37565"/>
        <dbReference type="ChEBI" id="CHEBI:43474"/>
        <dbReference type="ChEBI" id="CHEBI:58614"/>
        <dbReference type="EC" id="3.5.4.25"/>
    </reaction>
</comment>
<name>A0ABT8L2M9_9BACT</name>
<evidence type="ECO:0000256" key="6">
    <source>
        <dbReference type="ARBA" id="ARBA00022833"/>
    </source>
</evidence>
<dbReference type="NCBIfam" id="NF001591">
    <property type="entry name" value="PRK00393.1"/>
    <property type="match status" value="1"/>
</dbReference>
<proteinExistence type="inferred from homology"/>
<evidence type="ECO:0000256" key="5">
    <source>
        <dbReference type="ARBA" id="ARBA00022801"/>
    </source>
</evidence>
<comment type="similarity">
    <text evidence="9">Belongs to the GTP cyclohydrolase II family.</text>
</comment>
<keyword evidence="12" id="KW-1185">Reference proteome</keyword>
<dbReference type="Proteomes" id="UP001172083">
    <property type="component" value="Unassembled WGS sequence"/>
</dbReference>
<keyword evidence="7 9" id="KW-0342">GTP-binding</keyword>
<dbReference type="PANTHER" id="PTHR21327:SF18">
    <property type="entry name" value="3,4-DIHYDROXY-2-BUTANONE 4-PHOSPHATE SYNTHASE"/>
    <property type="match status" value="1"/>
</dbReference>
<feature type="active site" description="Proton acceptor" evidence="9">
    <location>
        <position position="123"/>
    </location>
</feature>
<feature type="binding site" evidence="9">
    <location>
        <begin position="47"/>
        <end position="51"/>
    </location>
    <ligand>
        <name>GTP</name>
        <dbReference type="ChEBI" id="CHEBI:37565"/>
    </ligand>
</feature>
<dbReference type="GO" id="GO:0003935">
    <property type="term" value="F:GTP cyclohydrolase II activity"/>
    <property type="evidence" value="ECO:0007669"/>
    <property type="project" value="UniProtKB-EC"/>
</dbReference>
<dbReference type="EC" id="3.5.4.25" evidence="9"/>
<evidence type="ECO:0000256" key="2">
    <source>
        <dbReference type="ARBA" id="ARBA00022619"/>
    </source>
</evidence>
<feature type="active site" description="Nucleophile" evidence="9">
    <location>
        <position position="125"/>
    </location>
</feature>
<dbReference type="RefSeq" id="WP_346757345.1">
    <property type="nucleotide sequence ID" value="NZ_JAUJEB010000001.1"/>
</dbReference>
<feature type="domain" description="GTP cyclohydrolase II" evidence="10">
    <location>
        <begin position="5"/>
        <end position="167"/>
    </location>
</feature>
<gene>
    <name evidence="9 11" type="primary">ribA</name>
    <name evidence="11" type="ORF">QQ020_08155</name>
</gene>
<dbReference type="HAMAP" id="MF_00179">
    <property type="entry name" value="RibA"/>
    <property type="match status" value="1"/>
</dbReference>
<evidence type="ECO:0000256" key="9">
    <source>
        <dbReference type="HAMAP-Rule" id="MF_00179"/>
    </source>
</evidence>
<accession>A0ABT8L2M9</accession>
<comment type="function">
    <text evidence="9">Catalyzes the conversion of GTP to 2,5-diamino-6-ribosylamino-4(3H)-pyrimidinone 5'-phosphate (DARP), formate and pyrophosphate.</text>
</comment>
<feature type="binding site" evidence="9">
    <location>
        <position position="68"/>
    </location>
    <ligand>
        <name>GTP</name>
        <dbReference type="ChEBI" id="CHEBI:37565"/>
    </ligand>
</feature>
<keyword evidence="6 9" id="KW-0862">Zinc</keyword>